<dbReference type="PANTHER" id="PTHR30047">
    <property type="entry name" value="HIGH-AFFINITY CHOLINE TRANSPORT PROTEIN-RELATED"/>
    <property type="match status" value="1"/>
</dbReference>
<dbReference type="AlphaFoldDB" id="A0AA38CU80"/>
<evidence type="ECO:0008006" key="12">
    <source>
        <dbReference type="Google" id="ProtNLM"/>
    </source>
</evidence>
<keyword evidence="5 9" id="KW-0812">Transmembrane</keyword>
<feature type="region of interest" description="Disordered" evidence="8">
    <location>
        <begin position="267"/>
        <end position="286"/>
    </location>
</feature>
<keyword evidence="11" id="KW-1185">Reference proteome</keyword>
<dbReference type="Proteomes" id="UP001157161">
    <property type="component" value="Unassembled WGS sequence"/>
</dbReference>
<reference evidence="10" key="2">
    <citation type="submission" date="2023-02" db="EMBL/GenBank/DDBJ databases">
        <authorList>
            <person name="Sun Q."/>
            <person name="Mori K."/>
        </authorList>
    </citation>
    <scope>NUCLEOTIDE SEQUENCE</scope>
    <source>
        <strain evidence="10">NBRC 112290</strain>
    </source>
</reference>
<accession>A0AA38CU80</accession>
<feature type="transmembrane region" description="Helical" evidence="9">
    <location>
        <begin position="106"/>
        <end position="125"/>
    </location>
</feature>
<evidence type="ECO:0000313" key="11">
    <source>
        <dbReference type="Proteomes" id="UP001157161"/>
    </source>
</evidence>
<feature type="transmembrane region" description="Helical" evidence="9">
    <location>
        <begin position="201"/>
        <end position="218"/>
    </location>
</feature>
<comment type="caution">
    <text evidence="10">The sequence shown here is derived from an EMBL/GenBank/DDBJ whole genome shotgun (WGS) entry which is preliminary data.</text>
</comment>
<evidence type="ECO:0000256" key="7">
    <source>
        <dbReference type="ARBA" id="ARBA00023136"/>
    </source>
</evidence>
<comment type="similarity">
    <text evidence="2">Belongs to the BCCT transporter (TC 2.A.15) family.</text>
</comment>
<evidence type="ECO:0000256" key="5">
    <source>
        <dbReference type="ARBA" id="ARBA00022692"/>
    </source>
</evidence>
<dbReference type="EMBL" id="BSUM01000001">
    <property type="protein sequence ID" value="GMA31945.1"/>
    <property type="molecule type" value="Genomic_DNA"/>
</dbReference>
<dbReference type="Pfam" id="PF02028">
    <property type="entry name" value="BCCT"/>
    <property type="match status" value="1"/>
</dbReference>
<feature type="transmembrane region" description="Helical" evidence="9">
    <location>
        <begin position="68"/>
        <end position="86"/>
    </location>
</feature>
<keyword evidence="6 9" id="KW-1133">Transmembrane helix</keyword>
<comment type="subcellular location">
    <subcellularLocation>
        <location evidence="1">Cell membrane</location>
        <topology evidence="1">Multi-pass membrane protein</topology>
    </subcellularLocation>
</comment>
<dbReference type="InterPro" id="IPR000060">
    <property type="entry name" value="BCCT_transptr"/>
</dbReference>
<keyword evidence="3" id="KW-0813">Transport</keyword>
<evidence type="ECO:0000313" key="10">
    <source>
        <dbReference type="EMBL" id="GMA31945.1"/>
    </source>
</evidence>
<evidence type="ECO:0000256" key="6">
    <source>
        <dbReference type="ARBA" id="ARBA00022989"/>
    </source>
</evidence>
<feature type="region of interest" description="Disordered" evidence="8">
    <location>
        <begin position="1"/>
        <end position="51"/>
    </location>
</feature>
<evidence type="ECO:0000256" key="3">
    <source>
        <dbReference type="ARBA" id="ARBA00022448"/>
    </source>
</evidence>
<evidence type="ECO:0000256" key="8">
    <source>
        <dbReference type="SAM" id="MobiDB-lite"/>
    </source>
</evidence>
<name>A0AA38CU80_9MICO</name>
<dbReference type="GO" id="GO:0005886">
    <property type="term" value="C:plasma membrane"/>
    <property type="evidence" value="ECO:0007669"/>
    <property type="project" value="UniProtKB-SubCell"/>
</dbReference>
<dbReference type="RefSeq" id="WP_431310148.1">
    <property type="nucleotide sequence ID" value="NZ_BSUM01000001.1"/>
</dbReference>
<evidence type="ECO:0000256" key="2">
    <source>
        <dbReference type="ARBA" id="ARBA00005658"/>
    </source>
</evidence>
<protein>
    <recommendedName>
        <fullName evidence="12">BCCT, betaine/carnitine/choline family transporter</fullName>
    </recommendedName>
</protein>
<feature type="transmembrane region" description="Helical" evidence="9">
    <location>
        <begin position="146"/>
        <end position="166"/>
    </location>
</feature>
<evidence type="ECO:0000256" key="9">
    <source>
        <dbReference type="SAM" id="Phobius"/>
    </source>
</evidence>
<evidence type="ECO:0000256" key="1">
    <source>
        <dbReference type="ARBA" id="ARBA00004651"/>
    </source>
</evidence>
<gene>
    <name evidence="10" type="ORF">GCM10025875_19370</name>
</gene>
<proteinExistence type="inferred from homology"/>
<keyword evidence="7 9" id="KW-0472">Membrane</keyword>
<keyword evidence="4" id="KW-1003">Cell membrane</keyword>
<sequence length="286" mass="30582">MRYTSTSDAPVEEPDTSTGPADTDDGASATSPDASDPVDPGPPGEPAVAAGDPEWVAGATERPRSGSVFRWSAALVLTFLAATLFFPSQAEATLSFLQTRVIATFGWYYTLLVVGLVVFCLIVAFGPSGRITLGRRGEKPEFSLPAWFSMVFACGMGIGLVFWGPAEPLTHFVQPRPGVEGEPEELATAAMTQTFLHWGPQAWAIYAAVGLALAYAIHRRGKPLSVRWTLEPWLGDRVKGRWGDVVDIVTVLGTVFGVATTLGFEPCRSPRGSTTPASCRPRPPSR</sequence>
<organism evidence="10 11">
    <name type="scientific">Litorihabitans aurantiacus</name>
    <dbReference type="NCBI Taxonomy" id="1930061"/>
    <lineage>
        <taxon>Bacteria</taxon>
        <taxon>Bacillati</taxon>
        <taxon>Actinomycetota</taxon>
        <taxon>Actinomycetes</taxon>
        <taxon>Micrococcales</taxon>
        <taxon>Beutenbergiaceae</taxon>
        <taxon>Litorihabitans</taxon>
    </lineage>
</organism>
<dbReference type="PANTHER" id="PTHR30047:SF7">
    <property type="entry name" value="HIGH-AFFINITY CHOLINE TRANSPORT PROTEIN"/>
    <property type="match status" value="1"/>
</dbReference>
<dbReference type="GO" id="GO:0022857">
    <property type="term" value="F:transmembrane transporter activity"/>
    <property type="evidence" value="ECO:0007669"/>
    <property type="project" value="InterPro"/>
</dbReference>
<reference evidence="10" key="1">
    <citation type="journal article" date="2014" name="Int. J. Syst. Evol. Microbiol.">
        <title>Complete genome sequence of Corynebacterium casei LMG S-19264T (=DSM 44701T), isolated from a smear-ripened cheese.</title>
        <authorList>
            <consortium name="US DOE Joint Genome Institute (JGI-PGF)"/>
            <person name="Walter F."/>
            <person name="Albersmeier A."/>
            <person name="Kalinowski J."/>
            <person name="Ruckert C."/>
        </authorList>
    </citation>
    <scope>NUCLEOTIDE SEQUENCE</scope>
    <source>
        <strain evidence="10">NBRC 112290</strain>
    </source>
</reference>
<evidence type="ECO:0000256" key="4">
    <source>
        <dbReference type="ARBA" id="ARBA00022475"/>
    </source>
</evidence>